<evidence type="ECO:0000313" key="2">
    <source>
        <dbReference type="Proteomes" id="UP000054217"/>
    </source>
</evidence>
<evidence type="ECO:0000313" key="1">
    <source>
        <dbReference type="EMBL" id="KIO03455.1"/>
    </source>
</evidence>
<accession>A0A0C3NRG4</accession>
<dbReference type="OrthoDB" id="2693028at2759"/>
<dbReference type="InParanoid" id="A0A0C3NRG4"/>
<reference evidence="1 2" key="1">
    <citation type="submission" date="2014-04" db="EMBL/GenBank/DDBJ databases">
        <authorList>
            <consortium name="DOE Joint Genome Institute"/>
            <person name="Kuo A."/>
            <person name="Kohler A."/>
            <person name="Costa M.D."/>
            <person name="Nagy L.G."/>
            <person name="Floudas D."/>
            <person name="Copeland A."/>
            <person name="Barry K.W."/>
            <person name="Cichocki N."/>
            <person name="Veneault-Fourrey C."/>
            <person name="LaButti K."/>
            <person name="Lindquist E.A."/>
            <person name="Lipzen A."/>
            <person name="Lundell T."/>
            <person name="Morin E."/>
            <person name="Murat C."/>
            <person name="Sun H."/>
            <person name="Tunlid A."/>
            <person name="Henrissat B."/>
            <person name="Grigoriev I.V."/>
            <person name="Hibbett D.S."/>
            <person name="Martin F."/>
            <person name="Nordberg H.P."/>
            <person name="Cantor M.N."/>
            <person name="Hua S.X."/>
        </authorList>
    </citation>
    <scope>NUCLEOTIDE SEQUENCE [LARGE SCALE GENOMIC DNA]</scope>
    <source>
        <strain evidence="1 2">Marx 270</strain>
    </source>
</reference>
<dbReference type="EMBL" id="KN831976">
    <property type="protein sequence ID" value="KIO03455.1"/>
    <property type="molecule type" value="Genomic_DNA"/>
</dbReference>
<proteinExistence type="predicted"/>
<keyword evidence="2" id="KW-1185">Reference proteome</keyword>
<sequence length="58" mass="6716">MVSEHFKNHGIKDLGRDADVTCQWQNCGMKGSRHNYVRHVRENHLGHARGVGHKPNLW</sequence>
<protein>
    <submittedName>
        <fullName evidence="1">Uncharacterized protein</fullName>
    </submittedName>
</protein>
<name>A0A0C3NRG4_PISTI</name>
<dbReference type="AlphaFoldDB" id="A0A0C3NRG4"/>
<reference evidence="2" key="2">
    <citation type="submission" date="2015-01" db="EMBL/GenBank/DDBJ databases">
        <title>Evolutionary Origins and Diversification of the Mycorrhizal Mutualists.</title>
        <authorList>
            <consortium name="DOE Joint Genome Institute"/>
            <consortium name="Mycorrhizal Genomics Consortium"/>
            <person name="Kohler A."/>
            <person name="Kuo A."/>
            <person name="Nagy L.G."/>
            <person name="Floudas D."/>
            <person name="Copeland A."/>
            <person name="Barry K.W."/>
            <person name="Cichocki N."/>
            <person name="Veneault-Fourrey C."/>
            <person name="LaButti K."/>
            <person name="Lindquist E.A."/>
            <person name="Lipzen A."/>
            <person name="Lundell T."/>
            <person name="Morin E."/>
            <person name="Murat C."/>
            <person name="Riley R."/>
            <person name="Ohm R."/>
            <person name="Sun H."/>
            <person name="Tunlid A."/>
            <person name="Henrissat B."/>
            <person name="Grigoriev I.V."/>
            <person name="Hibbett D.S."/>
            <person name="Martin F."/>
        </authorList>
    </citation>
    <scope>NUCLEOTIDE SEQUENCE [LARGE SCALE GENOMIC DNA]</scope>
    <source>
        <strain evidence="2">Marx 270</strain>
    </source>
</reference>
<dbReference type="HOGENOM" id="CLU_2980077_0_0_1"/>
<gene>
    <name evidence="1" type="ORF">M404DRAFT_1001375</name>
</gene>
<organism evidence="1 2">
    <name type="scientific">Pisolithus tinctorius Marx 270</name>
    <dbReference type="NCBI Taxonomy" id="870435"/>
    <lineage>
        <taxon>Eukaryota</taxon>
        <taxon>Fungi</taxon>
        <taxon>Dikarya</taxon>
        <taxon>Basidiomycota</taxon>
        <taxon>Agaricomycotina</taxon>
        <taxon>Agaricomycetes</taxon>
        <taxon>Agaricomycetidae</taxon>
        <taxon>Boletales</taxon>
        <taxon>Sclerodermatineae</taxon>
        <taxon>Pisolithaceae</taxon>
        <taxon>Pisolithus</taxon>
    </lineage>
</organism>
<dbReference type="Proteomes" id="UP000054217">
    <property type="component" value="Unassembled WGS sequence"/>
</dbReference>